<evidence type="ECO:0000313" key="2">
    <source>
        <dbReference type="EMBL" id="GJN90025.1"/>
    </source>
</evidence>
<dbReference type="EMBL" id="BQKY01000006">
    <property type="protein sequence ID" value="GJN90025.1"/>
    <property type="molecule type" value="Genomic_DNA"/>
</dbReference>
<feature type="compositionally biased region" description="Basic and acidic residues" evidence="1">
    <location>
        <begin position="790"/>
        <end position="799"/>
    </location>
</feature>
<reference evidence="2 3" key="1">
    <citation type="submission" date="2021-12" db="EMBL/GenBank/DDBJ databases">
        <title>High titer production of polyol ester of fatty acids by Rhodotorula paludigena BS15 towards product separation-free biomass refinery.</title>
        <authorList>
            <person name="Mano J."/>
            <person name="Ono H."/>
            <person name="Tanaka T."/>
            <person name="Naito K."/>
            <person name="Sushida H."/>
            <person name="Ike M."/>
            <person name="Tokuyasu K."/>
            <person name="Kitaoka M."/>
        </authorList>
    </citation>
    <scope>NUCLEOTIDE SEQUENCE [LARGE SCALE GENOMIC DNA]</scope>
    <source>
        <strain evidence="2 3">BS15</strain>
    </source>
</reference>
<feature type="region of interest" description="Disordered" evidence="1">
    <location>
        <begin position="790"/>
        <end position="847"/>
    </location>
</feature>
<evidence type="ECO:0000313" key="3">
    <source>
        <dbReference type="Proteomes" id="UP001342314"/>
    </source>
</evidence>
<dbReference type="SUPFAM" id="SSF48452">
    <property type="entry name" value="TPR-like"/>
    <property type="match status" value="2"/>
</dbReference>
<keyword evidence="3" id="KW-1185">Reference proteome</keyword>
<gene>
    <name evidence="2" type="ORF">Rhopal_003022-T1</name>
</gene>
<protein>
    <recommendedName>
        <fullName evidence="4">Proteophosphoglycan 5</fullName>
    </recommendedName>
</protein>
<dbReference type="AlphaFoldDB" id="A0AAV5GJJ7"/>
<organism evidence="2 3">
    <name type="scientific">Rhodotorula paludigena</name>
    <dbReference type="NCBI Taxonomy" id="86838"/>
    <lineage>
        <taxon>Eukaryota</taxon>
        <taxon>Fungi</taxon>
        <taxon>Dikarya</taxon>
        <taxon>Basidiomycota</taxon>
        <taxon>Pucciniomycotina</taxon>
        <taxon>Microbotryomycetes</taxon>
        <taxon>Sporidiobolales</taxon>
        <taxon>Sporidiobolaceae</taxon>
        <taxon>Rhodotorula</taxon>
    </lineage>
</organism>
<feature type="region of interest" description="Disordered" evidence="1">
    <location>
        <begin position="149"/>
        <end position="181"/>
    </location>
</feature>
<feature type="compositionally biased region" description="Polar residues" evidence="1">
    <location>
        <begin position="35"/>
        <end position="57"/>
    </location>
</feature>
<feature type="compositionally biased region" description="Basic residues" evidence="1">
    <location>
        <begin position="838"/>
        <end position="847"/>
    </location>
</feature>
<dbReference type="Gene3D" id="1.25.40.10">
    <property type="entry name" value="Tetratricopeptide repeat domain"/>
    <property type="match status" value="2"/>
</dbReference>
<name>A0AAV5GJJ7_9BASI</name>
<feature type="compositionally biased region" description="Basic and acidic residues" evidence="1">
    <location>
        <begin position="92"/>
        <end position="113"/>
    </location>
</feature>
<accession>A0AAV5GJJ7</accession>
<dbReference type="Proteomes" id="UP001342314">
    <property type="component" value="Unassembled WGS sequence"/>
</dbReference>
<dbReference type="InterPro" id="IPR011990">
    <property type="entry name" value="TPR-like_helical_dom_sf"/>
</dbReference>
<feature type="compositionally biased region" description="Acidic residues" evidence="1">
    <location>
        <begin position="291"/>
        <end position="300"/>
    </location>
</feature>
<evidence type="ECO:0008006" key="4">
    <source>
        <dbReference type="Google" id="ProtNLM"/>
    </source>
</evidence>
<comment type="caution">
    <text evidence="2">The sequence shown here is derived from an EMBL/GenBank/DDBJ whole genome shotgun (WGS) entry which is preliminary data.</text>
</comment>
<evidence type="ECO:0000256" key="1">
    <source>
        <dbReference type="SAM" id="MobiDB-lite"/>
    </source>
</evidence>
<feature type="region of interest" description="Disordered" evidence="1">
    <location>
        <begin position="291"/>
        <end position="313"/>
    </location>
</feature>
<sequence>MTITPPSPPPSSLASLVTALSEADAASSAALIFSPHSSRGTGATGSTEPAGQATRSLVGSVEGRERESAPSAKAEEARDEVGSVVMSSWDRLSAHEPRAVDRTGGEGSVEKRLVHLPTPEPEDRRPSEFAAQLASPIRLSGDDVDRISIKAESDDEAAEQALLSSAVNDEDPAPLPAHDGLTDSQEDALLAQPVTRSQSDFSHWLEETLRHARGDGSSTIESDDALSSIIEATRHAHLGWSSAFSSDGAGDSRRISGGTGSLLDLVEQLPDEDITLSTVPTPDQAVVEDEVVDDTSDEDEPVVKPSPRDLPVAVNEPQIEPTRSLRYVPLNETTVVSHFATPIPIGSTFSLPFYLLVAALATAGCASIPFIVHRRTSPTTAAMCTRRSRTKSPVSPPRSRATSPLLELHGDALLEARALLPRGIEQYAKGQLSEAATTFGTICGLACAPPDKALASEWLGRTLYRLARQDRSSSTYLAEAAEAFERSIRLDQARATPRASLGRVKFRLGDYEGAVFSLRAALKRDDSLAFAHEYLAKSIAKLVPRSADCALLIEEHLQRAITLDPHSYTALAFIGEFLHLSGGKRTAEARSCLERAVSLRHDYPAAHARLAFIANEELDPARAAAHYAHVVNTRYTGLRDSDALAASEEACDGTAPFLAWTFATPPFSPARRAVLARAAAEHPHDDLVALLLAIESAGLGESPGPAAAALLEREAALARRAARYSPQEDLLAHGLWALALVALGRTDAARETYERFWSAAGGAAKARADRTVAFLAMAFFEVAGRVEQRGREGAKRARGEGLGALKETPKRATRARAVKVEEREPALPDTPKTQAVRRSPRNVKKEV</sequence>
<feature type="region of interest" description="Disordered" evidence="1">
    <location>
        <begin position="32"/>
        <end position="128"/>
    </location>
</feature>
<proteinExistence type="predicted"/>
<feature type="compositionally biased region" description="Basic and acidic residues" evidence="1">
    <location>
        <begin position="62"/>
        <end position="81"/>
    </location>
</feature>